<accession>A0A645G5A8</accession>
<gene>
    <name evidence="1" type="ORF">SDC9_168521</name>
</gene>
<dbReference type="EMBL" id="VSSQ01069048">
    <property type="protein sequence ID" value="MPN21142.1"/>
    <property type="molecule type" value="Genomic_DNA"/>
</dbReference>
<reference evidence="1" key="1">
    <citation type="submission" date="2019-08" db="EMBL/GenBank/DDBJ databases">
        <authorList>
            <person name="Kucharzyk K."/>
            <person name="Murdoch R.W."/>
            <person name="Higgins S."/>
            <person name="Loffler F."/>
        </authorList>
    </citation>
    <scope>NUCLEOTIDE SEQUENCE</scope>
</reference>
<evidence type="ECO:0000313" key="1">
    <source>
        <dbReference type="EMBL" id="MPN21142.1"/>
    </source>
</evidence>
<sequence length="71" mass="8207">MRAVIVAVDGEQRVVFRCDCLNCIVYVFAVFATRKRRLEIVDRTDVDIGHVIRMRTVGNLFNRKAHIVAFI</sequence>
<comment type="caution">
    <text evidence="1">The sequence shown here is derived from an EMBL/GenBank/DDBJ whole genome shotgun (WGS) entry which is preliminary data.</text>
</comment>
<name>A0A645G5A8_9ZZZZ</name>
<dbReference type="AlphaFoldDB" id="A0A645G5A8"/>
<protein>
    <submittedName>
        <fullName evidence="1">Uncharacterized protein</fullName>
    </submittedName>
</protein>
<proteinExistence type="predicted"/>
<organism evidence="1">
    <name type="scientific">bioreactor metagenome</name>
    <dbReference type="NCBI Taxonomy" id="1076179"/>
    <lineage>
        <taxon>unclassified sequences</taxon>
        <taxon>metagenomes</taxon>
        <taxon>ecological metagenomes</taxon>
    </lineage>
</organism>